<protein>
    <submittedName>
        <fullName evidence="1">Uncharacterized protein</fullName>
    </submittedName>
</protein>
<proteinExistence type="predicted"/>
<gene>
    <name evidence="1" type="ORF">ILYODFUR_039224</name>
</gene>
<dbReference type="Proteomes" id="UP001482620">
    <property type="component" value="Unassembled WGS sequence"/>
</dbReference>
<accession>A0ABV0U1E7</accession>
<reference evidence="1 2" key="1">
    <citation type="submission" date="2021-06" db="EMBL/GenBank/DDBJ databases">
        <authorList>
            <person name="Palmer J.M."/>
        </authorList>
    </citation>
    <scope>NUCLEOTIDE SEQUENCE [LARGE SCALE GENOMIC DNA]</scope>
    <source>
        <strain evidence="2">if_2019</strain>
        <tissue evidence="1">Muscle</tissue>
    </source>
</reference>
<organism evidence="1 2">
    <name type="scientific">Ilyodon furcidens</name>
    <name type="common">goldbreast splitfin</name>
    <dbReference type="NCBI Taxonomy" id="33524"/>
    <lineage>
        <taxon>Eukaryota</taxon>
        <taxon>Metazoa</taxon>
        <taxon>Chordata</taxon>
        <taxon>Craniata</taxon>
        <taxon>Vertebrata</taxon>
        <taxon>Euteleostomi</taxon>
        <taxon>Actinopterygii</taxon>
        <taxon>Neopterygii</taxon>
        <taxon>Teleostei</taxon>
        <taxon>Neoteleostei</taxon>
        <taxon>Acanthomorphata</taxon>
        <taxon>Ovalentaria</taxon>
        <taxon>Atherinomorphae</taxon>
        <taxon>Cyprinodontiformes</taxon>
        <taxon>Goodeidae</taxon>
        <taxon>Ilyodon</taxon>
    </lineage>
</organism>
<evidence type="ECO:0000313" key="1">
    <source>
        <dbReference type="EMBL" id="MEQ2238997.1"/>
    </source>
</evidence>
<sequence>MFQLLLQPASCVQLTEDPCLIQNPLRVTHCGVGGGFSSPSGLVLFDPVWTLVCWEERGAVKQTSEMFE</sequence>
<evidence type="ECO:0000313" key="2">
    <source>
        <dbReference type="Proteomes" id="UP001482620"/>
    </source>
</evidence>
<dbReference type="EMBL" id="JAHRIQ010057811">
    <property type="protein sequence ID" value="MEQ2238997.1"/>
    <property type="molecule type" value="Genomic_DNA"/>
</dbReference>
<name>A0ABV0U1E7_9TELE</name>
<comment type="caution">
    <text evidence="1">The sequence shown here is derived from an EMBL/GenBank/DDBJ whole genome shotgun (WGS) entry which is preliminary data.</text>
</comment>
<keyword evidence="2" id="KW-1185">Reference proteome</keyword>